<gene>
    <name evidence="1" type="ORF">MED297_01360</name>
</gene>
<dbReference type="EMBL" id="AAOE01000004">
    <property type="protein sequence ID" value="EAR10427.1"/>
    <property type="molecule type" value="Genomic_DNA"/>
</dbReference>
<dbReference type="Pfam" id="PF25753">
    <property type="entry name" value="SF0329"/>
    <property type="match status" value="1"/>
</dbReference>
<name>A4BBU2_9GAMM</name>
<dbReference type="HOGENOM" id="CLU_097479_1_0_6"/>
<sequence>MQWSKLKKRVEENFADSIKNRVEIFTTAYRRQDDISRSWMVIDGKQEVSFTDCDSWRNLGAYFHELTPTVCLKHKKIEESERQHNRLFEPGEFSSLDFKIMAFESLNLSAQDCLSSPHPVLRSLGVLHRKTGKSKVKAMRDDAHPLVAFLAEFRWRAESRGNAS</sequence>
<keyword evidence="2" id="KW-1185">Reference proteome</keyword>
<accession>A4BBU2</accession>
<dbReference type="STRING" id="314283.MED297_01360"/>
<reference evidence="1 2" key="1">
    <citation type="submission" date="2006-02" db="EMBL/GenBank/DDBJ databases">
        <authorList>
            <person name="Pinhassi J."/>
            <person name="Pedros-Alio C."/>
            <person name="Ferriera S."/>
            <person name="Johnson J."/>
            <person name="Kravitz S."/>
            <person name="Halpern A."/>
            <person name="Remington K."/>
            <person name="Beeson K."/>
            <person name="Tran B."/>
            <person name="Rogers Y.-H."/>
            <person name="Friedman R."/>
            <person name="Venter J.C."/>
        </authorList>
    </citation>
    <scope>NUCLEOTIDE SEQUENCE [LARGE SCALE GENOMIC DNA]</scope>
    <source>
        <strain evidence="1 2">MED297</strain>
    </source>
</reference>
<evidence type="ECO:0000313" key="2">
    <source>
        <dbReference type="Proteomes" id="UP000005953"/>
    </source>
</evidence>
<dbReference type="RefSeq" id="WP_008046651.1">
    <property type="nucleotide sequence ID" value="NZ_CH724153.1"/>
</dbReference>
<proteinExistence type="predicted"/>
<comment type="caution">
    <text evidence="1">The sequence shown here is derived from an EMBL/GenBank/DDBJ whole genome shotgun (WGS) entry which is preliminary data.</text>
</comment>
<dbReference type="OrthoDB" id="9815878at2"/>
<organism evidence="1 2">
    <name type="scientific">Reinekea blandensis MED297</name>
    <dbReference type="NCBI Taxonomy" id="314283"/>
    <lineage>
        <taxon>Bacteria</taxon>
        <taxon>Pseudomonadati</taxon>
        <taxon>Pseudomonadota</taxon>
        <taxon>Gammaproteobacteria</taxon>
        <taxon>Oceanospirillales</taxon>
        <taxon>Saccharospirillaceae</taxon>
        <taxon>Reinekea</taxon>
    </lineage>
</organism>
<dbReference type="Proteomes" id="UP000005953">
    <property type="component" value="Unassembled WGS sequence"/>
</dbReference>
<evidence type="ECO:0000313" key="1">
    <source>
        <dbReference type="EMBL" id="EAR10427.1"/>
    </source>
</evidence>
<protein>
    <submittedName>
        <fullName evidence="1">Uncharacterized protein</fullName>
    </submittedName>
</protein>
<dbReference type="InterPro" id="IPR057955">
    <property type="entry name" value="SF0329-like"/>
</dbReference>
<dbReference type="AlphaFoldDB" id="A4BBU2"/>